<evidence type="ECO:0000313" key="1">
    <source>
        <dbReference type="EMBL" id="EGG14662.1"/>
    </source>
</evidence>
<dbReference type="InterPro" id="IPR014541">
    <property type="entry name" value="Amdntrnsf_FN0238"/>
</dbReference>
<organism evidence="1 2">
    <name type="scientific">Cavenderia fasciculata</name>
    <name type="common">Slime mold</name>
    <name type="synonym">Dictyostelium fasciculatum</name>
    <dbReference type="NCBI Taxonomy" id="261658"/>
    <lineage>
        <taxon>Eukaryota</taxon>
        <taxon>Amoebozoa</taxon>
        <taxon>Evosea</taxon>
        <taxon>Eumycetozoa</taxon>
        <taxon>Dictyostelia</taxon>
        <taxon>Acytosteliales</taxon>
        <taxon>Cavenderiaceae</taxon>
        <taxon>Cavenderia</taxon>
    </lineage>
</organism>
<dbReference type="SUPFAM" id="SSF55909">
    <property type="entry name" value="Pentein"/>
    <property type="match status" value="1"/>
</dbReference>
<name>F4QBS4_CACFS</name>
<dbReference type="EMBL" id="GL883028">
    <property type="protein sequence ID" value="EGG14662.1"/>
    <property type="molecule type" value="Genomic_DNA"/>
</dbReference>
<reference evidence="2" key="1">
    <citation type="journal article" date="2011" name="Genome Res.">
        <title>Phylogeny-wide analysis of social amoeba genomes highlights ancient origins for complex intercellular communication.</title>
        <authorList>
            <person name="Heidel A.J."/>
            <person name="Lawal H.M."/>
            <person name="Felder M."/>
            <person name="Schilde C."/>
            <person name="Helps N.R."/>
            <person name="Tunggal B."/>
            <person name="Rivero F."/>
            <person name="John U."/>
            <person name="Schleicher M."/>
            <person name="Eichinger L."/>
            <person name="Platzer M."/>
            <person name="Noegel A.A."/>
            <person name="Schaap P."/>
            <person name="Gloeckner G."/>
        </authorList>
    </citation>
    <scope>NUCLEOTIDE SEQUENCE [LARGE SCALE GENOMIC DNA]</scope>
    <source>
        <strain evidence="2">SH3</strain>
    </source>
</reference>
<dbReference type="RefSeq" id="XP_004351170.1">
    <property type="nucleotide sequence ID" value="XM_004351118.1"/>
</dbReference>
<dbReference type="PANTHER" id="PTHR43224">
    <property type="entry name" value="AMIDINOTRANSFERASE"/>
    <property type="match status" value="1"/>
</dbReference>
<evidence type="ECO:0008006" key="3">
    <source>
        <dbReference type="Google" id="ProtNLM"/>
    </source>
</evidence>
<dbReference type="Proteomes" id="UP000007797">
    <property type="component" value="Unassembled WGS sequence"/>
</dbReference>
<dbReference type="Pfam" id="PF19420">
    <property type="entry name" value="DDAH_eukar"/>
    <property type="match status" value="1"/>
</dbReference>
<dbReference type="Gene3D" id="3.75.10.10">
    <property type="entry name" value="L-arginine/glycine Amidinotransferase, Chain A"/>
    <property type="match status" value="1"/>
</dbReference>
<dbReference type="KEGG" id="dfa:DFA_10920"/>
<dbReference type="AlphaFoldDB" id="F4QBS4"/>
<accession>F4QBS4</accession>
<dbReference type="GeneID" id="14866638"/>
<gene>
    <name evidence="1" type="ORF">DFA_10920</name>
</gene>
<evidence type="ECO:0000313" key="2">
    <source>
        <dbReference type="Proteomes" id="UP000007797"/>
    </source>
</evidence>
<protein>
    <recommendedName>
        <fullName evidence="3">Amidinotransferase</fullName>
    </recommendedName>
</protein>
<proteinExistence type="predicted"/>
<dbReference type="PANTHER" id="PTHR43224:SF1">
    <property type="entry name" value="AMIDINOTRANSFERASE"/>
    <property type="match status" value="1"/>
</dbReference>
<keyword evidence="2" id="KW-1185">Reference proteome</keyword>
<dbReference type="OMA" id="RCMMAEV"/>
<sequence length="315" mass="35543">MTKQQAQQSSKTILMVSPTHFELNTQAVNDNYFMNVPKDSTDVPKQGALEFMTYYNALKEAGVKVILMDSNDGVDTPDCIFPNNWFSTHNKEETGKDHDTLVLYPMLHLNRRLERRPKIIEYLKNTLDNVETIDLSVHEQENNFLEGTGSLVLDRVNRVAYVAISQRSHKLLAMEWAEKLGYQLVAFTATDSHGKIIYHTNVMMAICSGFAICCLESVEDIVEQRHLIDSLTKHHTLITITRDQVNAFCGNVIEVQSQDGKKHFVCSKTAFDAFTPEQRTVIGKFSDGGFITKDIPTIQYIGGGGIRCMIAEVFP</sequence>
<dbReference type="PIRSF" id="PIRSF028188">
    <property type="entry name" value="Amdntrnsf_FN0238"/>
    <property type="match status" value="1"/>
</dbReference>
<dbReference type="OrthoDB" id="14321at2759"/>